<gene>
    <name evidence="1" type="ORF">ACFODT_11350</name>
</gene>
<dbReference type="PANTHER" id="PTHR43130:SF3">
    <property type="entry name" value="HTH-TYPE TRANSCRIPTIONAL REGULATOR RV1931C"/>
    <property type="match status" value="1"/>
</dbReference>
<name>A0ABV7CB53_9VIBR</name>
<organism evidence="1 2">
    <name type="scientific">Vibrio zhugei</name>
    <dbReference type="NCBI Taxonomy" id="2479546"/>
    <lineage>
        <taxon>Bacteria</taxon>
        <taxon>Pseudomonadati</taxon>
        <taxon>Pseudomonadota</taxon>
        <taxon>Gammaproteobacteria</taxon>
        <taxon>Vibrionales</taxon>
        <taxon>Vibrionaceae</taxon>
        <taxon>Vibrio</taxon>
    </lineage>
</organism>
<proteinExistence type="predicted"/>
<dbReference type="Proteomes" id="UP001595384">
    <property type="component" value="Unassembled WGS sequence"/>
</dbReference>
<dbReference type="EMBL" id="JBHRSE010000071">
    <property type="protein sequence ID" value="MFC3024419.1"/>
    <property type="molecule type" value="Genomic_DNA"/>
</dbReference>
<dbReference type="InterPro" id="IPR029062">
    <property type="entry name" value="Class_I_gatase-like"/>
</dbReference>
<dbReference type="CDD" id="cd03136">
    <property type="entry name" value="GATase1_AraC_ArgR_like"/>
    <property type="match status" value="1"/>
</dbReference>
<comment type="caution">
    <text evidence="1">The sequence shown here is derived from an EMBL/GenBank/DDBJ whole genome shotgun (WGS) entry which is preliminary data.</text>
</comment>
<evidence type="ECO:0000313" key="2">
    <source>
        <dbReference type="Proteomes" id="UP001595384"/>
    </source>
</evidence>
<protein>
    <submittedName>
        <fullName evidence="1">AraC family transcriptional regulator</fullName>
    </submittedName>
</protein>
<dbReference type="Gene3D" id="3.40.50.880">
    <property type="match status" value="1"/>
</dbReference>
<dbReference type="PANTHER" id="PTHR43130">
    <property type="entry name" value="ARAC-FAMILY TRANSCRIPTIONAL REGULATOR"/>
    <property type="match status" value="1"/>
</dbReference>
<reference evidence="2" key="1">
    <citation type="journal article" date="2019" name="Int. J. Syst. Evol. Microbiol.">
        <title>The Global Catalogue of Microorganisms (GCM) 10K type strain sequencing project: providing services to taxonomists for standard genome sequencing and annotation.</title>
        <authorList>
            <consortium name="The Broad Institute Genomics Platform"/>
            <consortium name="The Broad Institute Genome Sequencing Center for Infectious Disease"/>
            <person name="Wu L."/>
            <person name="Ma J."/>
        </authorList>
    </citation>
    <scope>NUCLEOTIDE SEQUENCE [LARGE SCALE GENOMIC DNA]</scope>
    <source>
        <strain evidence="2">KCTC 62784</strain>
    </source>
</reference>
<dbReference type="RefSeq" id="WP_241967556.1">
    <property type="nucleotide sequence ID" value="NZ_AP024912.1"/>
</dbReference>
<evidence type="ECO:0000313" key="1">
    <source>
        <dbReference type="EMBL" id="MFC3024419.1"/>
    </source>
</evidence>
<dbReference type="SUPFAM" id="SSF52317">
    <property type="entry name" value="Class I glutamine amidotransferase-like"/>
    <property type="match status" value="1"/>
</dbReference>
<accession>A0ABV7CB53</accession>
<keyword evidence="2" id="KW-1185">Reference proteome</keyword>
<sequence>MSVSTYHHNTTVTKPVNRIGFLLLDNFTMLALASAVDPLRMANQLTGKELYDWYTISENGQTVTASDGISVIPDSSMADAPLLDTLIVVGGVNITRSFTSKQIYWLQSLARKHVKLGASAQARIYLLRQDYLTVISAACIGSASRLCKSAILASVVSTTFL</sequence>
<dbReference type="InterPro" id="IPR052158">
    <property type="entry name" value="INH-QAR"/>
</dbReference>